<feature type="non-terminal residue" evidence="3">
    <location>
        <position position="1"/>
    </location>
</feature>
<dbReference type="PANTHER" id="PTHR46060:SF1">
    <property type="entry name" value="MARINER MOS1 TRANSPOSASE-LIKE PROTEIN"/>
    <property type="match status" value="1"/>
</dbReference>
<organism evidence="3 4">
    <name type="scientific">Habropoda laboriosa</name>
    <dbReference type="NCBI Taxonomy" id="597456"/>
    <lineage>
        <taxon>Eukaryota</taxon>
        <taxon>Metazoa</taxon>
        <taxon>Ecdysozoa</taxon>
        <taxon>Arthropoda</taxon>
        <taxon>Hexapoda</taxon>
        <taxon>Insecta</taxon>
        <taxon>Pterygota</taxon>
        <taxon>Neoptera</taxon>
        <taxon>Endopterygota</taxon>
        <taxon>Hymenoptera</taxon>
        <taxon>Apocrita</taxon>
        <taxon>Aculeata</taxon>
        <taxon>Apoidea</taxon>
        <taxon>Anthophila</taxon>
        <taxon>Apidae</taxon>
        <taxon>Habropoda</taxon>
    </lineage>
</organism>
<dbReference type="InterPro" id="IPR041426">
    <property type="entry name" value="Mos1_HTH"/>
</dbReference>
<keyword evidence="4" id="KW-1185">Reference proteome</keyword>
<evidence type="ECO:0000256" key="1">
    <source>
        <dbReference type="SAM" id="MobiDB-lite"/>
    </source>
</evidence>
<dbReference type="Pfam" id="PF17906">
    <property type="entry name" value="HTH_48"/>
    <property type="match status" value="1"/>
</dbReference>
<feature type="domain" description="Mos1 transposase HTH" evidence="2">
    <location>
        <begin position="14"/>
        <end position="57"/>
    </location>
</feature>
<proteinExistence type="predicted"/>
<dbReference type="GO" id="GO:0003676">
    <property type="term" value="F:nucleic acid binding"/>
    <property type="evidence" value="ECO:0007669"/>
    <property type="project" value="InterPro"/>
</dbReference>
<feature type="region of interest" description="Disordered" evidence="1">
    <location>
        <begin position="59"/>
        <end position="80"/>
    </location>
</feature>
<evidence type="ECO:0000259" key="2">
    <source>
        <dbReference type="Pfam" id="PF17906"/>
    </source>
</evidence>
<dbReference type="Proteomes" id="UP000053825">
    <property type="component" value="Unassembled WGS sequence"/>
</dbReference>
<dbReference type="PANTHER" id="PTHR46060">
    <property type="entry name" value="MARINER MOS1 TRANSPOSASE-LIKE PROTEIN"/>
    <property type="match status" value="1"/>
</dbReference>
<evidence type="ECO:0000313" key="4">
    <source>
        <dbReference type="Proteomes" id="UP000053825"/>
    </source>
</evidence>
<dbReference type="STRING" id="597456.A0A0L7QWS1"/>
<name>A0A0L7QWS1_9HYME</name>
<sequence>SSQAKMNRTLEQRYAVKFCVRLGKTATETYTMIKDAFGNNSMGRSSIFEWHKLFKEGREQVENDHRSGRPSTSRSDQNVRKVKEILDTDRRLTIRLIAEELEVLERLRKRVLRVRPAMASTWKLHHDNAPCHTALLVQEWQAKHNLLTLPHPPYSPDLAPPDFFLFPRLKRQMKGRRFDTIETVKEAVTRGLRSIPVENFQQAYANWQTRYTKCINSGGCYFEEY</sequence>
<reference evidence="3 4" key="1">
    <citation type="submission" date="2015-07" db="EMBL/GenBank/DDBJ databases">
        <title>The genome of Habropoda laboriosa.</title>
        <authorList>
            <person name="Pan H."/>
            <person name="Kapheim K."/>
        </authorList>
    </citation>
    <scope>NUCLEOTIDE SEQUENCE [LARGE SCALE GENOMIC DNA]</scope>
    <source>
        <strain evidence="3">0110345459</strain>
    </source>
</reference>
<gene>
    <name evidence="3" type="ORF">WH47_02465</name>
</gene>
<dbReference type="Gene3D" id="1.10.10.1450">
    <property type="match status" value="1"/>
</dbReference>
<dbReference type="Gene3D" id="3.30.420.10">
    <property type="entry name" value="Ribonuclease H-like superfamily/Ribonuclease H"/>
    <property type="match status" value="1"/>
</dbReference>
<dbReference type="InterPro" id="IPR052709">
    <property type="entry name" value="Transposase-MT_Hybrid"/>
</dbReference>
<evidence type="ECO:0000313" key="3">
    <source>
        <dbReference type="EMBL" id="KOC63016.1"/>
    </source>
</evidence>
<accession>A0A0L7QWS1</accession>
<dbReference type="EMBL" id="KQ414710">
    <property type="protein sequence ID" value="KOC63016.1"/>
    <property type="molecule type" value="Genomic_DNA"/>
</dbReference>
<protein>
    <recommendedName>
        <fullName evidence="2">Mos1 transposase HTH domain-containing protein</fullName>
    </recommendedName>
</protein>
<dbReference type="InterPro" id="IPR036397">
    <property type="entry name" value="RNaseH_sf"/>
</dbReference>
<dbReference type="AlphaFoldDB" id="A0A0L7QWS1"/>